<dbReference type="AlphaFoldDB" id="A0A8T0HGQ8"/>
<dbReference type="GO" id="GO:0005634">
    <property type="term" value="C:nucleus"/>
    <property type="evidence" value="ECO:0007669"/>
    <property type="project" value="UniProtKB-SubCell"/>
</dbReference>
<feature type="compositionally biased region" description="Basic and acidic residues" evidence="5">
    <location>
        <begin position="160"/>
        <end position="173"/>
    </location>
</feature>
<feature type="compositionally biased region" description="Low complexity" evidence="5">
    <location>
        <begin position="132"/>
        <end position="141"/>
    </location>
</feature>
<proteinExistence type="predicted"/>
<reference evidence="7 8" key="1">
    <citation type="submission" date="2020-06" db="EMBL/GenBank/DDBJ databases">
        <title>WGS assembly of Ceratodon purpureus strain R40.</title>
        <authorList>
            <person name="Carey S.B."/>
            <person name="Jenkins J."/>
            <person name="Shu S."/>
            <person name="Lovell J.T."/>
            <person name="Sreedasyam A."/>
            <person name="Maumus F."/>
            <person name="Tiley G.P."/>
            <person name="Fernandez-Pozo N."/>
            <person name="Barry K."/>
            <person name="Chen C."/>
            <person name="Wang M."/>
            <person name="Lipzen A."/>
            <person name="Daum C."/>
            <person name="Saski C.A."/>
            <person name="Payton A.C."/>
            <person name="Mcbreen J.C."/>
            <person name="Conrad R.E."/>
            <person name="Kollar L.M."/>
            <person name="Olsson S."/>
            <person name="Huttunen S."/>
            <person name="Landis J.B."/>
            <person name="Wickett N.J."/>
            <person name="Johnson M.G."/>
            <person name="Rensing S.A."/>
            <person name="Grimwood J."/>
            <person name="Schmutz J."/>
            <person name="Mcdaniel S.F."/>
        </authorList>
    </citation>
    <scope>NUCLEOTIDE SEQUENCE [LARGE SCALE GENOMIC DNA]</scope>
    <source>
        <strain evidence="7 8">R40</strain>
    </source>
</reference>
<dbReference type="PROSITE" id="PS50888">
    <property type="entry name" value="BHLH"/>
    <property type="match status" value="1"/>
</dbReference>
<gene>
    <name evidence="7" type="ORF">KC19_6G120400</name>
</gene>
<dbReference type="CDD" id="cd18919">
    <property type="entry name" value="bHLH_AtBPE_like"/>
    <property type="match status" value="1"/>
</dbReference>
<evidence type="ECO:0000313" key="7">
    <source>
        <dbReference type="EMBL" id="KAG0569847.1"/>
    </source>
</evidence>
<accession>A0A8T0HGQ8</accession>
<dbReference type="Pfam" id="PF00010">
    <property type="entry name" value="HLH"/>
    <property type="match status" value="1"/>
</dbReference>
<evidence type="ECO:0000256" key="4">
    <source>
        <dbReference type="ARBA" id="ARBA00023242"/>
    </source>
</evidence>
<evidence type="ECO:0000256" key="3">
    <source>
        <dbReference type="ARBA" id="ARBA00023163"/>
    </source>
</evidence>
<evidence type="ECO:0000313" key="8">
    <source>
        <dbReference type="Proteomes" id="UP000822688"/>
    </source>
</evidence>
<feature type="compositionally biased region" description="Polar residues" evidence="5">
    <location>
        <begin position="100"/>
        <end position="122"/>
    </location>
</feature>
<comment type="caution">
    <text evidence="7">The sequence shown here is derived from an EMBL/GenBank/DDBJ whole genome shotgun (WGS) entry which is preliminary data.</text>
</comment>
<dbReference type="SMART" id="SM00353">
    <property type="entry name" value="HLH"/>
    <property type="match status" value="1"/>
</dbReference>
<feature type="compositionally biased region" description="Polar residues" evidence="5">
    <location>
        <begin position="174"/>
        <end position="191"/>
    </location>
</feature>
<keyword evidence="8" id="KW-1185">Reference proteome</keyword>
<dbReference type="Proteomes" id="UP000822688">
    <property type="component" value="Chromosome 6"/>
</dbReference>
<dbReference type="PANTHER" id="PTHR12565:SF184">
    <property type="entry name" value="BHLH TRANSCRIPTION FACTOR"/>
    <property type="match status" value="1"/>
</dbReference>
<comment type="subcellular location">
    <subcellularLocation>
        <location evidence="1">Nucleus</location>
    </subcellularLocation>
</comment>
<evidence type="ECO:0000256" key="2">
    <source>
        <dbReference type="ARBA" id="ARBA00023015"/>
    </source>
</evidence>
<sequence length="415" mass="45772">MDFSSIDLALQNPSIANGLAMHEANPSVSHHCLTQLSFESGLAERMTNFTDGWPMNNTRPKFVHDSGNQRVCHEVQGFEIPAKGTTLGFGNERDEGGHIQQDNSSTSEQTAAPLQNRTGNTSGKRKACKDLTNTSTNSVKSSKGDENTAKCPRTDNASKGFDEAKSTAERSTSEHSGNLSPNSLKESSKLQSEPPKDYIHVRARRGQATDSHSLAERVRREKISERMKFLQALVPGCSKVTGKAVMLDEIINYVQSLQRQIEILSLKLAAVDPRLDSNMENLLNKELAAQAARSPETILLGPDPLASYRDYQLHMQIQPQINDCNMDLRSIGTLCDAYLGRTTNAQVLPPLAYTDNFVGSIPQTLGGVCDGDLQSVVHMGNSQGRQEFFNPGLHGKPHDLSYNKFFYFKVFTHKF</sequence>
<protein>
    <recommendedName>
        <fullName evidence="6">BHLH domain-containing protein</fullName>
    </recommendedName>
</protein>
<name>A0A8T0HGQ8_CERPU</name>
<dbReference type="GO" id="GO:0046983">
    <property type="term" value="F:protein dimerization activity"/>
    <property type="evidence" value="ECO:0007669"/>
    <property type="project" value="InterPro"/>
</dbReference>
<organism evidence="7 8">
    <name type="scientific">Ceratodon purpureus</name>
    <name type="common">Fire moss</name>
    <name type="synonym">Dicranum purpureum</name>
    <dbReference type="NCBI Taxonomy" id="3225"/>
    <lineage>
        <taxon>Eukaryota</taxon>
        <taxon>Viridiplantae</taxon>
        <taxon>Streptophyta</taxon>
        <taxon>Embryophyta</taxon>
        <taxon>Bryophyta</taxon>
        <taxon>Bryophytina</taxon>
        <taxon>Bryopsida</taxon>
        <taxon>Dicranidae</taxon>
        <taxon>Pseudoditrichales</taxon>
        <taxon>Ditrichaceae</taxon>
        <taxon>Ceratodon</taxon>
    </lineage>
</organism>
<dbReference type="Gene3D" id="4.10.280.10">
    <property type="entry name" value="Helix-loop-helix DNA-binding domain"/>
    <property type="match status" value="1"/>
</dbReference>
<dbReference type="InterPro" id="IPR036638">
    <property type="entry name" value="HLH_DNA-bd_sf"/>
</dbReference>
<keyword evidence="3" id="KW-0804">Transcription</keyword>
<evidence type="ECO:0000256" key="1">
    <source>
        <dbReference type="ARBA" id="ARBA00004123"/>
    </source>
</evidence>
<keyword evidence="2" id="KW-0805">Transcription regulation</keyword>
<feature type="domain" description="BHLH" evidence="6">
    <location>
        <begin position="207"/>
        <end position="257"/>
    </location>
</feature>
<dbReference type="GO" id="GO:0003700">
    <property type="term" value="F:DNA-binding transcription factor activity"/>
    <property type="evidence" value="ECO:0007669"/>
    <property type="project" value="TreeGrafter"/>
</dbReference>
<dbReference type="InterPro" id="IPR011598">
    <property type="entry name" value="bHLH_dom"/>
</dbReference>
<keyword evidence="4" id="KW-0539">Nucleus</keyword>
<dbReference type="FunFam" id="4.10.280.10:FF:000002">
    <property type="entry name" value="Basic helix-loop-helix transcription factor"/>
    <property type="match status" value="1"/>
</dbReference>
<dbReference type="InterPro" id="IPR024097">
    <property type="entry name" value="bHLH_ZIP_TF"/>
</dbReference>
<evidence type="ECO:0000256" key="5">
    <source>
        <dbReference type="SAM" id="MobiDB-lite"/>
    </source>
</evidence>
<dbReference type="EMBL" id="CM026427">
    <property type="protein sequence ID" value="KAG0569848.1"/>
    <property type="molecule type" value="Genomic_DNA"/>
</dbReference>
<evidence type="ECO:0000259" key="6">
    <source>
        <dbReference type="PROSITE" id="PS50888"/>
    </source>
</evidence>
<dbReference type="EMBL" id="CM026427">
    <property type="protein sequence ID" value="KAG0569847.1"/>
    <property type="molecule type" value="Genomic_DNA"/>
</dbReference>
<feature type="region of interest" description="Disordered" evidence="5">
    <location>
        <begin position="83"/>
        <end position="194"/>
    </location>
</feature>
<dbReference type="PANTHER" id="PTHR12565">
    <property type="entry name" value="STEROL REGULATORY ELEMENT-BINDING PROTEIN"/>
    <property type="match status" value="1"/>
</dbReference>
<dbReference type="SUPFAM" id="SSF47459">
    <property type="entry name" value="HLH, helix-loop-helix DNA-binding domain"/>
    <property type="match status" value="1"/>
</dbReference>